<evidence type="ECO:0000313" key="2">
    <source>
        <dbReference type="Proteomes" id="UP000325081"/>
    </source>
</evidence>
<dbReference type="EMBL" id="BKCP01000225">
    <property type="protein sequence ID" value="GER25521.1"/>
    <property type="molecule type" value="Genomic_DNA"/>
</dbReference>
<name>A0A5A7NZ22_STRAF</name>
<accession>A0A5A7NZ22</accession>
<evidence type="ECO:0000313" key="1">
    <source>
        <dbReference type="EMBL" id="GER25521.1"/>
    </source>
</evidence>
<reference evidence="2" key="1">
    <citation type="journal article" date="2019" name="Curr. Biol.">
        <title>Genome Sequence of Striga asiatica Provides Insight into the Evolution of Plant Parasitism.</title>
        <authorList>
            <person name="Yoshida S."/>
            <person name="Kim S."/>
            <person name="Wafula E.K."/>
            <person name="Tanskanen J."/>
            <person name="Kim Y.M."/>
            <person name="Honaas L."/>
            <person name="Yang Z."/>
            <person name="Spallek T."/>
            <person name="Conn C.E."/>
            <person name="Ichihashi Y."/>
            <person name="Cheong K."/>
            <person name="Cui S."/>
            <person name="Der J.P."/>
            <person name="Gundlach H."/>
            <person name="Jiao Y."/>
            <person name="Hori C."/>
            <person name="Ishida J.K."/>
            <person name="Kasahara H."/>
            <person name="Kiba T."/>
            <person name="Kim M.S."/>
            <person name="Koo N."/>
            <person name="Laohavisit A."/>
            <person name="Lee Y.H."/>
            <person name="Lumba S."/>
            <person name="McCourt P."/>
            <person name="Mortimer J.C."/>
            <person name="Mutuku J.M."/>
            <person name="Nomura T."/>
            <person name="Sasaki-Sekimoto Y."/>
            <person name="Seto Y."/>
            <person name="Wang Y."/>
            <person name="Wakatake T."/>
            <person name="Sakakibara H."/>
            <person name="Demura T."/>
            <person name="Yamaguchi S."/>
            <person name="Yoneyama K."/>
            <person name="Manabe R.I."/>
            <person name="Nelson D.C."/>
            <person name="Schulman A.H."/>
            <person name="Timko M.P."/>
            <person name="dePamphilis C.W."/>
            <person name="Choi D."/>
            <person name="Shirasu K."/>
        </authorList>
    </citation>
    <scope>NUCLEOTIDE SEQUENCE [LARGE SCALE GENOMIC DNA]</scope>
    <source>
        <strain evidence="2">cv. UVA1</strain>
    </source>
</reference>
<feature type="non-terminal residue" evidence="1">
    <location>
        <position position="154"/>
    </location>
</feature>
<dbReference type="OrthoDB" id="926159at2759"/>
<dbReference type="Proteomes" id="UP000325081">
    <property type="component" value="Unassembled WGS sequence"/>
</dbReference>
<protein>
    <submittedName>
        <fullName evidence="1">Glucan 1,6-alpha-isomaltosidase family protein</fullName>
    </submittedName>
</protein>
<gene>
    <name evidence="1" type="ORF">STAS_01109</name>
</gene>
<feature type="non-terminal residue" evidence="1">
    <location>
        <position position="1"/>
    </location>
</feature>
<comment type="caution">
    <text evidence="1">The sequence shown here is derived from an EMBL/GenBank/DDBJ whole genome shotgun (WGS) entry which is preliminary data.</text>
</comment>
<proteinExistence type="predicted"/>
<sequence length="154" mass="17638">VLNWMLRKHGLRHCVQSNVLTAPVAVWDDIFEPDPFSVAYQYSGDPRWPDIRFLFTVVYEDTSNPPVLLDQNSTNENDVATLNEQSYVFSLTSLTNAPVNEREASSKASLNTHTNVSIQRWGVEHHCAFPDHHVSRRHLHAKDLLVTHQIEHLS</sequence>
<keyword evidence="2" id="KW-1185">Reference proteome</keyword>
<organism evidence="1 2">
    <name type="scientific">Striga asiatica</name>
    <name type="common">Asiatic witchweed</name>
    <name type="synonym">Buchnera asiatica</name>
    <dbReference type="NCBI Taxonomy" id="4170"/>
    <lineage>
        <taxon>Eukaryota</taxon>
        <taxon>Viridiplantae</taxon>
        <taxon>Streptophyta</taxon>
        <taxon>Embryophyta</taxon>
        <taxon>Tracheophyta</taxon>
        <taxon>Spermatophyta</taxon>
        <taxon>Magnoliopsida</taxon>
        <taxon>eudicotyledons</taxon>
        <taxon>Gunneridae</taxon>
        <taxon>Pentapetalae</taxon>
        <taxon>asterids</taxon>
        <taxon>lamiids</taxon>
        <taxon>Lamiales</taxon>
        <taxon>Orobanchaceae</taxon>
        <taxon>Buchnereae</taxon>
        <taxon>Striga</taxon>
    </lineage>
</organism>
<dbReference type="AlphaFoldDB" id="A0A5A7NZ22"/>